<feature type="transmembrane region" description="Helical" evidence="2">
    <location>
        <begin position="24"/>
        <end position="43"/>
    </location>
</feature>
<gene>
    <name evidence="3" type="ORF">CBR_g39996</name>
</gene>
<organism evidence="3 4">
    <name type="scientific">Chara braunii</name>
    <name type="common">Braun's stonewort</name>
    <dbReference type="NCBI Taxonomy" id="69332"/>
    <lineage>
        <taxon>Eukaryota</taxon>
        <taxon>Viridiplantae</taxon>
        <taxon>Streptophyta</taxon>
        <taxon>Charophyceae</taxon>
        <taxon>Charales</taxon>
        <taxon>Characeae</taxon>
        <taxon>Chara</taxon>
    </lineage>
</organism>
<sequence length="1666" mass="179004">MAALTSSSRTCSCRSLFLALGTKGLAFLVLLTMATVIGMHASIGHGQVSRSRRLWRSLEMEPSVDMVGSPLPSAMANYPDHRRELLIITATYLDSKLLTLQRDVLDTFPCAGCYIPALLLSPDDSTLFFSQQVTHNRSVIRKLRHTSSTSPPSSSPSQSFTSHDLTDLTSLGGDGRSFASLESLTLEDDLWILAGVSTGGGIWKVNTSSGMTSDFIPNVTSPAYGMVMHTMKPTVFAAVSTSRLLTIPLVEGHLQQSEDSLLLAGGMETGFASPSDRSQVRFNHPRISPRSISSNGTFLYVADTDNSAVRRVATDTGATTNLVLTAFNTSWDVPHFPLSTALTSDDCNLFVVGRVVSDDSIIIRLLSFETPNGRVKFNKTVAIIKDSSLPDVMYPTAQGSVSSPVNSLPAMKESSRLMEPSADMDGSPLPSAMANDPDHRRELLIITATHLDSSLLALQRDVLYNFPCAGCYIPALLLSPDDSTLFFSQQLEQNRSFIIKAHPMSSSSPLLTNLTSLGGDGRSYAAIETSANSRWILASASDGGGIWKVDTALGMKADFIPNVTSPAYGMVIHPITPTIIAAVSPSRLLTIPLVEGPLPYSEESLLLAGGMETGFASPSDRSQVRFNHPRISPRSISSDGNFLYVADTNNLSVRRVATDTGATTNLVLTAFNTSYDVPHFPLSTALTSDDCNLFVAGKVASDDSIIIRLLSFDAPNGRVAFNKTVATIKDSSSASLPDLMSPAMKESSLPMIRPSAVEVVAHHQRSRAGEKYVVGGNINKGTTVLAYLVLFTMATVIAMHASIGHEQVSRSRRLWRSLQMEPSVDMDGSPLPSAMANDPDHRRELLIITATYLDSSLLTLQRDVLDNFPCAGCYIPALLLSPDDSTLFFSQQLEQNRSFIIKAHPMSSSSPLLTNLTSLGDDGRSYAALETSADSRWILASVSDGGGIWKVDSGLEMMTYFIPDVTSPAYGMAIHPITPTIFAAVSPSRLLMIPLIEGPLRYSEESLLLAGGMETGFASSSIGSQVRFNHPRISPRSISSNGAFMYVAVTDNLSVRRVATDTGATTNLVLTAFNTSYDVPHFPLSTALTSDDCNLFVAGRVASDDSIIIRLLSFDAPNGRVRFNKTVARIEDSSSASSPDLMSPAMKESSRLDVAISTTLALYRQAGGCSNPMIRPPTGEVVAHHQRSRVGEKYVVGGKLGNINKVSRSRRLWRSLQMQPLVDMVCSPLPSAMANDAAQRRELLIVSVSFLDSSLLTLQRDVLDNFPCAGCYIPALLVSPDDSTLLFSQQVADNVSVIRKVNLMSSTSPSSSSSSLSSLTALGGNGRSFAALETSEDSRWILASVNDGRGIWKVDTALGMRADFIPNVTSPAYGMVMHTSTPTIFAAVSSSRLMMIPLAEGPLPYSEESLLLAGGMETGFASSSLRSQVQFNHPRISPRSISSNGAFLYVADTDNLSVRRVATDTGATTNLVLTAFDTSYDVPHFPLSTALTSDDCNLFVAGRVASDDSIIIRLLSFDAPNGRVAFNQTVARIKDSSSPDAMYPTTQGSVNSPVHLLPAMKESSRLVLTRMDAYLYLSTPNGHIYEFQVNRSALHKCSAFDPASPPGFNHFSYSSVVTPLTAPSPPSVIDCGLTNGRYKKGKGGGRVKRETETEGLSSDPSRSPGS</sequence>
<dbReference type="SUPFAM" id="SSF63829">
    <property type="entry name" value="Calcium-dependent phosphotriesterase"/>
    <property type="match status" value="1"/>
</dbReference>
<keyword evidence="2" id="KW-0472">Membrane</keyword>
<dbReference type="Pfam" id="PF08309">
    <property type="entry name" value="LVIVD"/>
    <property type="match status" value="1"/>
</dbReference>
<feature type="region of interest" description="Disordered" evidence="1">
    <location>
        <begin position="144"/>
        <end position="166"/>
    </location>
</feature>
<feature type="compositionally biased region" description="Low complexity" evidence="1">
    <location>
        <begin position="146"/>
        <end position="162"/>
    </location>
</feature>
<dbReference type="EMBL" id="BFEA01000515">
    <property type="protein sequence ID" value="GBG85353.1"/>
    <property type="molecule type" value="Genomic_DNA"/>
</dbReference>
<keyword evidence="2" id="KW-1133">Transmembrane helix</keyword>
<feature type="region of interest" description="Disordered" evidence="1">
    <location>
        <begin position="1633"/>
        <end position="1666"/>
    </location>
</feature>
<feature type="compositionally biased region" description="Polar residues" evidence="1">
    <location>
        <begin position="1654"/>
        <end position="1666"/>
    </location>
</feature>
<comment type="caution">
    <text evidence="3">The sequence shown here is derived from an EMBL/GenBank/DDBJ whole genome shotgun (WGS) entry which is preliminary data.</text>
</comment>
<protein>
    <submittedName>
        <fullName evidence="3">Uncharacterized protein</fullName>
    </submittedName>
</protein>
<evidence type="ECO:0000256" key="2">
    <source>
        <dbReference type="SAM" id="Phobius"/>
    </source>
</evidence>
<feature type="compositionally biased region" description="Basic residues" evidence="1">
    <location>
        <begin position="1637"/>
        <end position="1646"/>
    </location>
</feature>
<evidence type="ECO:0000256" key="1">
    <source>
        <dbReference type="SAM" id="MobiDB-lite"/>
    </source>
</evidence>
<accession>A0A388LSZ2</accession>
<proteinExistence type="predicted"/>
<keyword evidence="4" id="KW-1185">Reference proteome</keyword>
<keyword evidence="2" id="KW-0812">Transmembrane</keyword>
<reference evidence="3 4" key="1">
    <citation type="journal article" date="2018" name="Cell">
        <title>The Chara Genome: Secondary Complexity and Implications for Plant Terrestrialization.</title>
        <authorList>
            <person name="Nishiyama T."/>
            <person name="Sakayama H."/>
            <person name="Vries J.D."/>
            <person name="Buschmann H."/>
            <person name="Saint-Marcoux D."/>
            <person name="Ullrich K.K."/>
            <person name="Haas F.B."/>
            <person name="Vanderstraeten L."/>
            <person name="Becker D."/>
            <person name="Lang D."/>
            <person name="Vosolsobe S."/>
            <person name="Rombauts S."/>
            <person name="Wilhelmsson P.K.I."/>
            <person name="Janitza P."/>
            <person name="Kern R."/>
            <person name="Heyl A."/>
            <person name="Rumpler F."/>
            <person name="Villalobos L.I.A.C."/>
            <person name="Clay J.M."/>
            <person name="Skokan R."/>
            <person name="Toyoda A."/>
            <person name="Suzuki Y."/>
            <person name="Kagoshima H."/>
            <person name="Schijlen E."/>
            <person name="Tajeshwar N."/>
            <person name="Catarino B."/>
            <person name="Hetherington A.J."/>
            <person name="Saltykova A."/>
            <person name="Bonnot C."/>
            <person name="Breuninger H."/>
            <person name="Symeonidi A."/>
            <person name="Radhakrishnan G.V."/>
            <person name="Van Nieuwerburgh F."/>
            <person name="Deforce D."/>
            <person name="Chang C."/>
            <person name="Karol K.G."/>
            <person name="Hedrich R."/>
            <person name="Ulvskov P."/>
            <person name="Glockner G."/>
            <person name="Delwiche C.F."/>
            <person name="Petrasek J."/>
            <person name="Van de Peer Y."/>
            <person name="Friml J."/>
            <person name="Beilby M."/>
            <person name="Dolan L."/>
            <person name="Kohara Y."/>
            <person name="Sugano S."/>
            <person name="Fujiyama A."/>
            <person name="Delaux P.-M."/>
            <person name="Quint M."/>
            <person name="TheiBen G."/>
            <person name="Hagemann M."/>
            <person name="Harholt J."/>
            <person name="Dunand C."/>
            <person name="Zachgo S."/>
            <person name="Langdale J."/>
            <person name="Maumus F."/>
            <person name="Straeten D.V.D."/>
            <person name="Gould S.B."/>
            <person name="Rensing S.A."/>
        </authorList>
    </citation>
    <scope>NUCLEOTIDE SEQUENCE [LARGE SCALE GENOMIC DNA]</scope>
    <source>
        <strain evidence="3 4">S276</strain>
    </source>
</reference>
<evidence type="ECO:0000313" key="3">
    <source>
        <dbReference type="EMBL" id="GBG85353.1"/>
    </source>
</evidence>
<dbReference type="InterPro" id="IPR011044">
    <property type="entry name" value="Quino_amine_DH_bsu"/>
</dbReference>
<dbReference type="InterPro" id="IPR013211">
    <property type="entry name" value="LVIVD"/>
</dbReference>
<evidence type="ECO:0000313" key="4">
    <source>
        <dbReference type="Proteomes" id="UP000265515"/>
    </source>
</evidence>
<name>A0A388LSZ2_CHABU</name>
<dbReference type="SUPFAM" id="SSF50969">
    <property type="entry name" value="YVTN repeat-like/Quinoprotein amine dehydrogenase"/>
    <property type="match status" value="2"/>
</dbReference>
<feature type="region of interest" description="Disordered" evidence="1">
    <location>
        <begin position="404"/>
        <end position="427"/>
    </location>
</feature>
<dbReference type="Gramene" id="GBG85353">
    <property type="protein sequence ID" value="GBG85353"/>
    <property type="gene ID" value="CBR_g39996"/>
</dbReference>
<dbReference type="SUPFAM" id="SSF82171">
    <property type="entry name" value="DPP6 N-terminal domain-like"/>
    <property type="match status" value="2"/>
</dbReference>
<dbReference type="Proteomes" id="UP000265515">
    <property type="component" value="Unassembled WGS sequence"/>
</dbReference>